<proteinExistence type="predicted"/>
<dbReference type="AlphaFoldDB" id="A0A2M8QZ01"/>
<comment type="caution">
    <text evidence="2">The sequence shown here is derived from an EMBL/GenBank/DDBJ whole genome shotgun (WGS) entry which is preliminary data.</text>
</comment>
<protein>
    <submittedName>
        <fullName evidence="2">Uncharacterized protein</fullName>
    </submittedName>
</protein>
<evidence type="ECO:0000313" key="3">
    <source>
        <dbReference type="Proteomes" id="UP000231194"/>
    </source>
</evidence>
<dbReference type="EMBL" id="PGVG01000049">
    <property type="protein sequence ID" value="PJG50798.1"/>
    <property type="molecule type" value="Genomic_DNA"/>
</dbReference>
<reference evidence="2 3" key="1">
    <citation type="submission" date="2017-11" db="EMBL/GenBank/DDBJ databases">
        <title>Bradyrhizobium forestalis sp. nov., an efficient nitrogen-fixing bacterium isolated from nodules of forest legume species in the Amazon.</title>
        <authorList>
            <person name="Costa E.M."/>
            <person name="Guimaraes A."/>
            <person name="Carvalho T.S."/>
            <person name="Rodrigues T.L."/>
            <person name="Ribeiro P.R.A."/>
            <person name="Lebbe L."/>
            <person name="Willems A."/>
            <person name="Moreira F.M.S."/>
        </authorList>
    </citation>
    <scope>NUCLEOTIDE SEQUENCE [LARGE SCALE GENOMIC DNA]</scope>
    <source>
        <strain evidence="2 3">INPA54B</strain>
    </source>
</reference>
<feature type="compositionally biased region" description="Polar residues" evidence="1">
    <location>
        <begin position="54"/>
        <end position="72"/>
    </location>
</feature>
<evidence type="ECO:0000256" key="1">
    <source>
        <dbReference type="SAM" id="MobiDB-lite"/>
    </source>
</evidence>
<name>A0A2M8QZ01_9BRAD</name>
<accession>A0A2M8QZ01</accession>
<sequence length="86" mass="8757">MAFLGVIVAGICSAVATKAGPDVTSQQCHILRCQRLAPLSSPAKAGDPVRRGPSVQSQPSRSTGSPGPSAQLRTGRAMTVESEDGP</sequence>
<organism evidence="2 3">
    <name type="scientific">Bradyrhizobium forestalis</name>
    <dbReference type="NCBI Taxonomy" id="1419263"/>
    <lineage>
        <taxon>Bacteria</taxon>
        <taxon>Pseudomonadati</taxon>
        <taxon>Pseudomonadota</taxon>
        <taxon>Alphaproteobacteria</taxon>
        <taxon>Hyphomicrobiales</taxon>
        <taxon>Nitrobacteraceae</taxon>
        <taxon>Bradyrhizobium</taxon>
    </lineage>
</organism>
<feature type="region of interest" description="Disordered" evidence="1">
    <location>
        <begin position="40"/>
        <end position="86"/>
    </location>
</feature>
<dbReference type="Proteomes" id="UP000231194">
    <property type="component" value="Unassembled WGS sequence"/>
</dbReference>
<evidence type="ECO:0000313" key="2">
    <source>
        <dbReference type="EMBL" id="PJG50798.1"/>
    </source>
</evidence>
<keyword evidence="3" id="KW-1185">Reference proteome</keyword>
<gene>
    <name evidence="2" type="ORF">CVM73_34410</name>
</gene>